<name>A0ACB9DNP4_ARCLA</name>
<protein>
    <submittedName>
        <fullName evidence="1">Uncharacterized protein</fullName>
    </submittedName>
</protein>
<evidence type="ECO:0000313" key="1">
    <source>
        <dbReference type="EMBL" id="KAI3748313.1"/>
    </source>
</evidence>
<evidence type="ECO:0000313" key="2">
    <source>
        <dbReference type="Proteomes" id="UP001055879"/>
    </source>
</evidence>
<gene>
    <name evidence="1" type="ORF">L6452_11307</name>
</gene>
<accession>A0ACB9DNP4</accession>
<organism evidence="1 2">
    <name type="scientific">Arctium lappa</name>
    <name type="common">Greater burdock</name>
    <name type="synonym">Lappa major</name>
    <dbReference type="NCBI Taxonomy" id="4217"/>
    <lineage>
        <taxon>Eukaryota</taxon>
        <taxon>Viridiplantae</taxon>
        <taxon>Streptophyta</taxon>
        <taxon>Embryophyta</taxon>
        <taxon>Tracheophyta</taxon>
        <taxon>Spermatophyta</taxon>
        <taxon>Magnoliopsida</taxon>
        <taxon>eudicotyledons</taxon>
        <taxon>Gunneridae</taxon>
        <taxon>Pentapetalae</taxon>
        <taxon>asterids</taxon>
        <taxon>campanulids</taxon>
        <taxon>Asterales</taxon>
        <taxon>Asteraceae</taxon>
        <taxon>Carduoideae</taxon>
        <taxon>Cardueae</taxon>
        <taxon>Arctiinae</taxon>
        <taxon>Arctium</taxon>
    </lineage>
</organism>
<reference evidence="2" key="1">
    <citation type="journal article" date="2022" name="Mol. Ecol. Resour.">
        <title>The genomes of chicory, endive, great burdock and yacon provide insights into Asteraceae palaeo-polyploidization history and plant inulin production.</title>
        <authorList>
            <person name="Fan W."/>
            <person name="Wang S."/>
            <person name="Wang H."/>
            <person name="Wang A."/>
            <person name="Jiang F."/>
            <person name="Liu H."/>
            <person name="Zhao H."/>
            <person name="Xu D."/>
            <person name="Zhang Y."/>
        </authorList>
    </citation>
    <scope>NUCLEOTIDE SEQUENCE [LARGE SCALE GENOMIC DNA]</scope>
    <source>
        <strain evidence="2">cv. Niubang</strain>
    </source>
</reference>
<keyword evidence="2" id="KW-1185">Reference proteome</keyword>
<sequence>MKTRRQFVLGVTKLLVRSEDDDLALKQQLELYFERILDPNQELQKVALELETGKSTNAKVKWNLLHKIIIVAFFYIIYINCLKLLPFKVKSGVSDDGFLATKVDGCFIQKILTDENLAGEIAEEYAKMHNAGYGVVDLFFQAFKLVTDNINKNDSCIRIGAMIALTLPMQTGLFLVHALCEFCALHPTVFTKLFHAIDAVLCLQSH</sequence>
<proteinExistence type="predicted"/>
<comment type="caution">
    <text evidence="1">The sequence shown here is derived from an EMBL/GenBank/DDBJ whole genome shotgun (WGS) entry which is preliminary data.</text>
</comment>
<dbReference type="EMBL" id="CM042049">
    <property type="protein sequence ID" value="KAI3748313.1"/>
    <property type="molecule type" value="Genomic_DNA"/>
</dbReference>
<dbReference type="Proteomes" id="UP001055879">
    <property type="component" value="Linkage Group LG03"/>
</dbReference>
<reference evidence="1 2" key="2">
    <citation type="journal article" date="2022" name="Mol. Ecol. Resour.">
        <title>The genomes of chicory, endive, great burdock and yacon provide insights into Asteraceae paleo-polyploidization history and plant inulin production.</title>
        <authorList>
            <person name="Fan W."/>
            <person name="Wang S."/>
            <person name="Wang H."/>
            <person name="Wang A."/>
            <person name="Jiang F."/>
            <person name="Liu H."/>
            <person name="Zhao H."/>
            <person name="Xu D."/>
            <person name="Zhang Y."/>
        </authorList>
    </citation>
    <scope>NUCLEOTIDE SEQUENCE [LARGE SCALE GENOMIC DNA]</scope>
    <source>
        <strain evidence="2">cv. Niubang</strain>
    </source>
</reference>